<dbReference type="HAMAP" id="MF_01409">
    <property type="entry name" value="HMG_CoA_synth_arch"/>
    <property type="match status" value="1"/>
</dbReference>
<sequence length="348" mass="37833">MTGIVGYGCYVPKRRIKVEEIAAQWGENAETLKNGLLVREKTVPAKDEDSVTIAYEAARNALKRAEIDPQEIGAVYIGSESKPYAVKPSATIVADALGITPAVHVADYEFACKAGSETVFVVYGLVKSGEIKYGLGIGSDTSQGAPKDPLEYTAAAGGAAFIMGNDNVIAEVIATYSYTTDTPDFWRRDGQSYPTHTGPFTGAPAYFHHTLNSAKGVMEKAKMTPKDITYCVFHQPNGAFPLRASKMLGFTKEQFEPGWVAPYIGNTYSGCSLLGLASVLDIAKANDIILVTSFGSGAGSDSFIFRVTERLEKVRNNAPLLKYYADRKQYVNYATYAFLRGKIKMRED</sequence>
<protein>
    <submittedName>
        <fullName evidence="4">Hydroxymethylglutaryl-CoA synthase</fullName>
    </submittedName>
</protein>
<name>A0A1G6RER0_9BACT</name>
<keyword evidence="2" id="KW-0012">Acyltransferase</keyword>
<dbReference type="NCBIfam" id="TIGR00748">
    <property type="entry name" value="HMG_CoA_syn_Arc"/>
    <property type="match status" value="1"/>
</dbReference>
<dbReference type="RefSeq" id="WP_025392376.1">
    <property type="nucleotide sequence ID" value="NZ_FMYU01000017.1"/>
</dbReference>
<evidence type="ECO:0000313" key="4">
    <source>
        <dbReference type="EMBL" id="SDD03129.1"/>
    </source>
</evidence>
<accession>A0A1G6RER0</accession>
<dbReference type="Pfam" id="PF08541">
    <property type="entry name" value="ACP_syn_III_C"/>
    <property type="match status" value="1"/>
</dbReference>
<keyword evidence="1" id="KW-0808">Transferase</keyword>
<dbReference type="InterPro" id="IPR013747">
    <property type="entry name" value="ACP_syn_III_C"/>
</dbReference>
<dbReference type="NCBIfam" id="NF003274">
    <property type="entry name" value="PRK04262.1"/>
    <property type="match status" value="1"/>
</dbReference>
<reference evidence="5" key="1">
    <citation type="submission" date="2016-10" db="EMBL/GenBank/DDBJ databases">
        <authorList>
            <person name="Varghese N."/>
            <person name="Submissions S."/>
        </authorList>
    </citation>
    <scope>NUCLEOTIDE SEQUENCE [LARGE SCALE GENOMIC DNA]</scope>
    <source>
        <strain evidence="5">DSM 8415</strain>
    </source>
</reference>
<dbReference type="OrthoDB" id="9802564at2"/>
<dbReference type="Proteomes" id="UP000199411">
    <property type="component" value="Unassembled WGS sequence"/>
</dbReference>
<dbReference type="Gene3D" id="3.40.47.10">
    <property type="match status" value="1"/>
</dbReference>
<dbReference type="SUPFAM" id="SSF53901">
    <property type="entry name" value="Thiolase-like"/>
    <property type="match status" value="2"/>
</dbReference>
<dbReference type="PANTHER" id="PTHR34069:SF2">
    <property type="entry name" value="BETA-KETOACYL-[ACYL-CARRIER-PROTEIN] SYNTHASE III"/>
    <property type="match status" value="1"/>
</dbReference>
<dbReference type="PANTHER" id="PTHR34069">
    <property type="entry name" value="3-OXOACYL-[ACYL-CARRIER-PROTEIN] SYNTHASE 3"/>
    <property type="match status" value="1"/>
</dbReference>
<dbReference type="GO" id="GO:0004421">
    <property type="term" value="F:hydroxymethylglutaryl-CoA synthase activity"/>
    <property type="evidence" value="ECO:0007669"/>
    <property type="project" value="InterPro"/>
</dbReference>
<organism evidence="4 5">
    <name type="scientific">Desulfurella multipotens</name>
    <dbReference type="NCBI Taxonomy" id="79269"/>
    <lineage>
        <taxon>Bacteria</taxon>
        <taxon>Pseudomonadati</taxon>
        <taxon>Campylobacterota</taxon>
        <taxon>Desulfurellia</taxon>
        <taxon>Desulfurellales</taxon>
        <taxon>Desulfurellaceae</taxon>
        <taxon>Desulfurella</taxon>
    </lineage>
</organism>
<dbReference type="InterPro" id="IPR016039">
    <property type="entry name" value="Thiolase-like"/>
</dbReference>
<dbReference type="CDD" id="cd00827">
    <property type="entry name" value="init_cond_enzymes"/>
    <property type="match status" value="1"/>
</dbReference>
<dbReference type="EMBL" id="FMYU01000017">
    <property type="protein sequence ID" value="SDD03129.1"/>
    <property type="molecule type" value="Genomic_DNA"/>
</dbReference>
<evidence type="ECO:0000256" key="2">
    <source>
        <dbReference type="ARBA" id="ARBA00023315"/>
    </source>
</evidence>
<dbReference type="InterPro" id="IPR004656">
    <property type="entry name" value="HMG_CoA_Synthase"/>
</dbReference>
<evidence type="ECO:0000256" key="1">
    <source>
        <dbReference type="ARBA" id="ARBA00022679"/>
    </source>
</evidence>
<proteinExistence type="inferred from homology"/>
<keyword evidence="5" id="KW-1185">Reference proteome</keyword>
<dbReference type="AlphaFoldDB" id="A0A1G6RER0"/>
<evidence type="ECO:0000259" key="3">
    <source>
        <dbReference type="Pfam" id="PF08541"/>
    </source>
</evidence>
<feature type="domain" description="Beta-ketoacyl-[acyl-carrier-protein] synthase III C-terminal" evidence="3">
    <location>
        <begin position="218"/>
        <end position="306"/>
    </location>
</feature>
<dbReference type="GO" id="GO:0044550">
    <property type="term" value="P:secondary metabolite biosynthetic process"/>
    <property type="evidence" value="ECO:0007669"/>
    <property type="project" value="TreeGrafter"/>
</dbReference>
<evidence type="ECO:0000313" key="5">
    <source>
        <dbReference type="Proteomes" id="UP000199411"/>
    </source>
</evidence>
<gene>
    <name evidence="4" type="ORF">SAMN05660835_01782</name>
</gene>